<dbReference type="OrthoDB" id="278945at2"/>
<dbReference type="AlphaFoldDB" id="A0A518I155"/>
<gene>
    <name evidence="2" type="ORF">Enr13x_67590</name>
</gene>
<dbReference type="Pfam" id="PF06877">
    <property type="entry name" value="RraB"/>
    <property type="match status" value="1"/>
</dbReference>
<organism evidence="2 3">
    <name type="scientific">Stieleria neptunia</name>
    <dbReference type="NCBI Taxonomy" id="2527979"/>
    <lineage>
        <taxon>Bacteria</taxon>
        <taxon>Pseudomonadati</taxon>
        <taxon>Planctomycetota</taxon>
        <taxon>Planctomycetia</taxon>
        <taxon>Pirellulales</taxon>
        <taxon>Pirellulaceae</taxon>
        <taxon>Stieleria</taxon>
    </lineage>
</organism>
<dbReference type="Proteomes" id="UP000319004">
    <property type="component" value="Chromosome"/>
</dbReference>
<dbReference type="InterPro" id="IPR009671">
    <property type="entry name" value="RraB_dom"/>
</dbReference>
<dbReference type="KEGG" id="snep:Enr13x_67590"/>
<evidence type="ECO:0000313" key="2">
    <source>
        <dbReference type="EMBL" id="QDV46850.1"/>
    </source>
</evidence>
<protein>
    <recommendedName>
        <fullName evidence="1">Regulator of ribonuclease activity B domain-containing protein</fullName>
    </recommendedName>
</protein>
<dbReference type="RefSeq" id="WP_145390981.1">
    <property type="nucleotide sequence ID" value="NZ_CP037423.1"/>
</dbReference>
<accession>A0A518I155</accession>
<dbReference type="InterPro" id="IPR036701">
    <property type="entry name" value="RraB-like_sf"/>
</dbReference>
<evidence type="ECO:0000313" key="3">
    <source>
        <dbReference type="Proteomes" id="UP000319004"/>
    </source>
</evidence>
<sequence length="140" mass="16306">MIATICSDSYVEWDFDTHLVDAVGQLISIARDEDDDLTQPRSVIHQLTFPSIDMASAFRNRVPIRWSTNVKQRDDGDGWQCECTRDMIPDHEKLTEHARLLWGIALSIHPTLWAYLGMPDHREEQFWFVAPPMLYYEKVA</sequence>
<evidence type="ECO:0000259" key="1">
    <source>
        <dbReference type="Pfam" id="PF06877"/>
    </source>
</evidence>
<name>A0A518I155_9BACT</name>
<dbReference type="SUPFAM" id="SSF89946">
    <property type="entry name" value="Hypothetical protein VC0424"/>
    <property type="match status" value="1"/>
</dbReference>
<proteinExistence type="predicted"/>
<reference evidence="2 3" key="1">
    <citation type="submission" date="2019-03" db="EMBL/GenBank/DDBJ databases">
        <title>Deep-cultivation of Planctomycetes and their phenomic and genomic characterization uncovers novel biology.</title>
        <authorList>
            <person name="Wiegand S."/>
            <person name="Jogler M."/>
            <person name="Boedeker C."/>
            <person name="Pinto D."/>
            <person name="Vollmers J."/>
            <person name="Rivas-Marin E."/>
            <person name="Kohn T."/>
            <person name="Peeters S.H."/>
            <person name="Heuer A."/>
            <person name="Rast P."/>
            <person name="Oberbeckmann S."/>
            <person name="Bunk B."/>
            <person name="Jeske O."/>
            <person name="Meyerdierks A."/>
            <person name="Storesund J.E."/>
            <person name="Kallscheuer N."/>
            <person name="Luecker S."/>
            <person name="Lage O.M."/>
            <person name="Pohl T."/>
            <person name="Merkel B.J."/>
            <person name="Hornburger P."/>
            <person name="Mueller R.-W."/>
            <person name="Bruemmer F."/>
            <person name="Labrenz M."/>
            <person name="Spormann A.M."/>
            <person name="Op den Camp H."/>
            <person name="Overmann J."/>
            <person name="Amann R."/>
            <person name="Jetten M.S.M."/>
            <person name="Mascher T."/>
            <person name="Medema M.H."/>
            <person name="Devos D.P."/>
            <person name="Kaster A.-K."/>
            <person name="Ovreas L."/>
            <person name="Rohde M."/>
            <person name="Galperin M.Y."/>
            <person name="Jogler C."/>
        </authorList>
    </citation>
    <scope>NUCLEOTIDE SEQUENCE [LARGE SCALE GENOMIC DNA]</scope>
    <source>
        <strain evidence="2 3">Enr13</strain>
    </source>
</reference>
<dbReference type="EMBL" id="CP037423">
    <property type="protein sequence ID" value="QDV46850.1"/>
    <property type="molecule type" value="Genomic_DNA"/>
</dbReference>
<feature type="domain" description="Regulator of ribonuclease activity B" evidence="1">
    <location>
        <begin position="31"/>
        <end position="105"/>
    </location>
</feature>
<keyword evidence="3" id="KW-1185">Reference proteome</keyword>